<accession>A0A251XAA6</accession>
<evidence type="ECO:0000256" key="13">
    <source>
        <dbReference type="ARBA" id="ARBA00023235"/>
    </source>
</evidence>
<evidence type="ECO:0000256" key="18">
    <source>
        <dbReference type="ARBA" id="ARBA00047848"/>
    </source>
</evidence>
<dbReference type="RefSeq" id="WP_086486835.1">
    <property type="nucleotide sequence ID" value="NZ_MSLT01000006.1"/>
</dbReference>
<dbReference type="PANTHER" id="PTHR21022:SF19">
    <property type="entry name" value="PREPHENATE DEHYDRATASE-RELATED"/>
    <property type="match status" value="1"/>
</dbReference>
<evidence type="ECO:0000256" key="8">
    <source>
        <dbReference type="ARBA" id="ARBA00014401"/>
    </source>
</evidence>
<comment type="caution">
    <text evidence="23">The sequence shown here is derived from an EMBL/GenBank/DDBJ whole genome shotgun (WGS) entry which is preliminary data.</text>
</comment>
<dbReference type="CDD" id="cd04905">
    <property type="entry name" value="ACT_CM-PDT"/>
    <property type="match status" value="1"/>
</dbReference>
<dbReference type="NCBIfam" id="TIGR01807">
    <property type="entry name" value="CM_P2"/>
    <property type="match status" value="1"/>
</dbReference>
<dbReference type="GO" id="GO:0009094">
    <property type="term" value="P:L-phenylalanine biosynthetic process"/>
    <property type="evidence" value="ECO:0007669"/>
    <property type="project" value="UniProtKB-UniPathway"/>
</dbReference>
<dbReference type="EMBL" id="MSLT01000006">
    <property type="protein sequence ID" value="OUD15243.1"/>
    <property type="molecule type" value="Genomic_DNA"/>
</dbReference>
<keyword evidence="13" id="KW-0413">Isomerase</keyword>
<dbReference type="Pfam" id="PF01817">
    <property type="entry name" value="CM_2"/>
    <property type="match status" value="1"/>
</dbReference>
<dbReference type="PROSITE" id="PS51168">
    <property type="entry name" value="CHORISMATE_MUT_2"/>
    <property type="match status" value="1"/>
</dbReference>
<dbReference type="InterPro" id="IPR036979">
    <property type="entry name" value="CM_dom_sf"/>
</dbReference>
<keyword evidence="14" id="KW-0456">Lyase</keyword>
<keyword evidence="15" id="KW-0511">Multifunctional enzyme</keyword>
<evidence type="ECO:0000313" key="24">
    <source>
        <dbReference type="Proteomes" id="UP000194798"/>
    </source>
</evidence>
<dbReference type="Pfam" id="PF01842">
    <property type="entry name" value="ACT"/>
    <property type="match status" value="1"/>
</dbReference>
<gene>
    <name evidence="23" type="ORF">TPSD3_01555</name>
</gene>
<dbReference type="InterPro" id="IPR008242">
    <property type="entry name" value="Chor_mutase/pphenate_deHydtase"/>
</dbReference>
<dbReference type="GO" id="GO:0046417">
    <property type="term" value="P:chorismate metabolic process"/>
    <property type="evidence" value="ECO:0007669"/>
    <property type="project" value="InterPro"/>
</dbReference>
<evidence type="ECO:0000256" key="3">
    <source>
        <dbReference type="ARBA" id="ARBA00004496"/>
    </source>
</evidence>
<dbReference type="UniPathway" id="UPA00121">
    <property type="reaction ID" value="UER00345"/>
</dbReference>
<dbReference type="Gene3D" id="1.20.59.10">
    <property type="entry name" value="Chorismate mutase"/>
    <property type="match status" value="1"/>
</dbReference>
<keyword evidence="10" id="KW-0028">Amino-acid biosynthesis</keyword>
<evidence type="ECO:0000256" key="6">
    <source>
        <dbReference type="ARBA" id="ARBA00012404"/>
    </source>
</evidence>
<evidence type="ECO:0000259" key="21">
    <source>
        <dbReference type="PROSITE" id="PS51171"/>
    </source>
</evidence>
<dbReference type="PROSITE" id="PS51171">
    <property type="entry name" value="PREPHENATE_DEHYDR_3"/>
    <property type="match status" value="1"/>
</dbReference>
<dbReference type="Gene3D" id="3.30.70.260">
    <property type="match status" value="1"/>
</dbReference>
<feature type="domain" description="ACT" evidence="22">
    <location>
        <begin position="285"/>
        <end position="362"/>
    </location>
</feature>
<dbReference type="UniPathway" id="UPA00120">
    <property type="reaction ID" value="UER00203"/>
</dbReference>
<dbReference type="PROSITE" id="PS51671">
    <property type="entry name" value="ACT"/>
    <property type="match status" value="1"/>
</dbReference>
<dbReference type="InterPro" id="IPR002701">
    <property type="entry name" value="CM_II_prokaryot"/>
</dbReference>
<feature type="site" description="Essential for prephenate dehydratase activity" evidence="19">
    <location>
        <position position="264"/>
    </location>
</feature>
<comment type="subcellular location">
    <subcellularLocation>
        <location evidence="3">Cytoplasm</location>
    </subcellularLocation>
</comment>
<dbReference type="OrthoDB" id="9802281at2"/>
<dbReference type="FunFam" id="3.30.70.260:FF:000012">
    <property type="entry name" value="Prephenate dehydratase"/>
    <property type="match status" value="1"/>
</dbReference>
<dbReference type="Proteomes" id="UP000194798">
    <property type="component" value="Unassembled WGS sequence"/>
</dbReference>
<evidence type="ECO:0000259" key="22">
    <source>
        <dbReference type="PROSITE" id="PS51671"/>
    </source>
</evidence>
<dbReference type="FunFam" id="3.40.190.10:FF:000029">
    <property type="entry name" value="Chorismate mutase/Prephenate dehydratase"/>
    <property type="match status" value="1"/>
</dbReference>
<comment type="pathway">
    <text evidence="5">Metabolic intermediate biosynthesis; prephenate biosynthesis; prephenate from chorismate: step 1/1.</text>
</comment>
<evidence type="ECO:0000256" key="5">
    <source>
        <dbReference type="ARBA" id="ARBA00004817"/>
    </source>
</evidence>
<name>A0A251XAA6_9GAMM</name>
<comment type="catalytic activity">
    <reaction evidence="1">
        <text>chorismate = prephenate</text>
        <dbReference type="Rhea" id="RHEA:13897"/>
        <dbReference type="ChEBI" id="CHEBI:29748"/>
        <dbReference type="ChEBI" id="CHEBI:29934"/>
        <dbReference type="EC" id="5.4.99.5"/>
    </reaction>
</comment>
<dbReference type="SMART" id="SM00830">
    <property type="entry name" value="CM_2"/>
    <property type="match status" value="1"/>
</dbReference>
<comment type="pathway">
    <text evidence="4">Amino-acid biosynthesis; L-phenylalanine biosynthesis; phenylpyruvate from prephenate: step 1/1.</text>
</comment>
<feature type="domain" description="Chorismate mutase" evidence="20">
    <location>
        <begin position="1"/>
        <end position="96"/>
    </location>
</feature>
<evidence type="ECO:0000256" key="12">
    <source>
        <dbReference type="ARBA" id="ARBA00023222"/>
    </source>
</evidence>
<dbReference type="Pfam" id="PF00800">
    <property type="entry name" value="PDT"/>
    <property type="match status" value="1"/>
</dbReference>
<feature type="domain" description="Prephenate dehydratase" evidence="21">
    <location>
        <begin position="96"/>
        <end position="271"/>
    </location>
</feature>
<evidence type="ECO:0000256" key="16">
    <source>
        <dbReference type="ARBA" id="ARBA00031175"/>
    </source>
</evidence>
<dbReference type="InterPro" id="IPR010957">
    <property type="entry name" value="G/b/e-P-prot_chorismate_mutase"/>
</dbReference>
<dbReference type="AlphaFoldDB" id="A0A251XAA6"/>
<evidence type="ECO:0000256" key="9">
    <source>
        <dbReference type="ARBA" id="ARBA00022490"/>
    </source>
</evidence>
<keyword evidence="24" id="KW-1185">Reference proteome</keyword>
<dbReference type="SUPFAM" id="SSF48600">
    <property type="entry name" value="Chorismate mutase II"/>
    <property type="match status" value="1"/>
</dbReference>
<evidence type="ECO:0000256" key="7">
    <source>
        <dbReference type="ARBA" id="ARBA00013147"/>
    </source>
</evidence>
<evidence type="ECO:0000256" key="2">
    <source>
        <dbReference type="ARBA" id="ARBA00002364"/>
    </source>
</evidence>
<dbReference type="GO" id="GO:0005737">
    <property type="term" value="C:cytoplasm"/>
    <property type="evidence" value="ECO:0007669"/>
    <property type="project" value="UniProtKB-SubCell"/>
</dbReference>
<evidence type="ECO:0000256" key="15">
    <source>
        <dbReference type="ARBA" id="ARBA00023268"/>
    </source>
</evidence>
<dbReference type="NCBIfam" id="NF008865">
    <property type="entry name" value="PRK11898.1"/>
    <property type="match status" value="1"/>
</dbReference>
<dbReference type="GO" id="GO:0004106">
    <property type="term" value="F:chorismate mutase activity"/>
    <property type="evidence" value="ECO:0007669"/>
    <property type="project" value="UniProtKB-EC"/>
</dbReference>
<evidence type="ECO:0000256" key="4">
    <source>
        <dbReference type="ARBA" id="ARBA00004741"/>
    </source>
</evidence>
<evidence type="ECO:0000256" key="11">
    <source>
        <dbReference type="ARBA" id="ARBA00023141"/>
    </source>
</evidence>
<proteinExistence type="predicted"/>
<dbReference type="InterPro" id="IPR018528">
    <property type="entry name" value="Preph_deHydtase_CS"/>
</dbReference>
<dbReference type="InterPro" id="IPR036263">
    <property type="entry name" value="Chorismate_II_sf"/>
</dbReference>
<evidence type="ECO:0000256" key="10">
    <source>
        <dbReference type="ARBA" id="ARBA00022605"/>
    </source>
</evidence>
<dbReference type="EC" id="4.2.1.51" evidence="7"/>
<keyword evidence="12" id="KW-0584">Phenylalanine biosynthesis</keyword>
<dbReference type="GO" id="GO:0004664">
    <property type="term" value="F:prephenate dehydratase activity"/>
    <property type="evidence" value="ECO:0007669"/>
    <property type="project" value="UniProtKB-EC"/>
</dbReference>
<evidence type="ECO:0000256" key="1">
    <source>
        <dbReference type="ARBA" id="ARBA00000824"/>
    </source>
</evidence>
<dbReference type="FunFam" id="3.40.190.10:FF:000034">
    <property type="entry name" value="Chorismate mutase/prephenate dehydratase"/>
    <property type="match status" value="1"/>
</dbReference>
<evidence type="ECO:0000259" key="20">
    <source>
        <dbReference type="PROSITE" id="PS51168"/>
    </source>
</evidence>
<dbReference type="Gene3D" id="3.40.190.10">
    <property type="entry name" value="Periplasmic binding protein-like II"/>
    <property type="match status" value="2"/>
</dbReference>
<dbReference type="SUPFAM" id="SSF55021">
    <property type="entry name" value="ACT-like"/>
    <property type="match status" value="1"/>
</dbReference>
<dbReference type="SUPFAM" id="SSF53850">
    <property type="entry name" value="Periplasmic binding protein-like II"/>
    <property type="match status" value="1"/>
</dbReference>
<comment type="function">
    <text evidence="2">Catalyzes the Claisen rearrangement of chorismate to prephenate and the decarboxylation/dehydration of prephenate to phenylpyruvate.</text>
</comment>
<dbReference type="PIRSF" id="PIRSF001500">
    <property type="entry name" value="Chor_mut_pdt_Ppr"/>
    <property type="match status" value="1"/>
</dbReference>
<sequence length="366" mass="40756">MTTLNLEELRKQIDNIDEKIQTLITQRAEIAQSVARAKYAQEAQPNFYRPEREADILLRVIERNQKNQPKVLPDESLTPIFREIISACLSLQKPLKVAYLGPQGTYSQAATAKHFGHGAHTVPVQTIEEVFREVETDRAQYGVVPVENSTEGGVNQTLDCFMSSDLKICGEIELPIHHCLLSQSGDITRLVRVYSHQQSLAQCRSWLSGHLPAVNCIAVSSNAEAARRAAEEPDTAAIAGITAAERYHLQVVKANIEDYPQNTTRFAVLGKHFVPRTGRDKSSFLLSAAQSNHSGALLRLLKPFSDNGLNLTRIESRPSRQNLWEYVFFIDLDGHIEDEAVKTALDLLTTHASLVKHLGSYPRAIA</sequence>
<comment type="catalytic activity">
    <reaction evidence="18">
        <text>prephenate + H(+) = 3-phenylpyruvate + CO2 + H2O</text>
        <dbReference type="Rhea" id="RHEA:21648"/>
        <dbReference type="ChEBI" id="CHEBI:15377"/>
        <dbReference type="ChEBI" id="CHEBI:15378"/>
        <dbReference type="ChEBI" id="CHEBI:16526"/>
        <dbReference type="ChEBI" id="CHEBI:18005"/>
        <dbReference type="ChEBI" id="CHEBI:29934"/>
        <dbReference type="EC" id="4.2.1.51"/>
    </reaction>
</comment>
<dbReference type="InterPro" id="IPR001086">
    <property type="entry name" value="Preph_deHydtase"/>
</dbReference>
<keyword evidence="11" id="KW-0057">Aromatic amino acid biosynthesis</keyword>
<evidence type="ECO:0000256" key="14">
    <source>
        <dbReference type="ARBA" id="ARBA00023239"/>
    </source>
</evidence>
<evidence type="ECO:0000256" key="17">
    <source>
        <dbReference type="ARBA" id="ARBA00031520"/>
    </source>
</evidence>
<dbReference type="CDD" id="cd13630">
    <property type="entry name" value="PBP2_PDT_1"/>
    <property type="match status" value="1"/>
</dbReference>
<reference evidence="23 24" key="1">
    <citation type="submission" date="2016-12" db="EMBL/GenBank/DDBJ databases">
        <title>Thioflexothrix psekupsii D3 genome sequencing and assembly.</title>
        <authorList>
            <person name="Fomenkov A."/>
            <person name="Vincze T."/>
            <person name="Grabovich M."/>
            <person name="Anton B.P."/>
            <person name="Dubinina G."/>
            <person name="Orlova M."/>
            <person name="Belousova E."/>
            <person name="Roberts R.J."/>
        </authorList>
    </citation>
    <scope>NUCLEOTIDE SEQUENCE [LARGE SCALE GENOMIC DNA]</scope>
    <source>
        <strain evidence="23">D3</strain>
    </source>
</reference>
<dbReference type="PANTHER" id="PTHR21022">
    <property type="entry name" value="PREPHENATE DEHYDRATASE P PROTEIN"/>
    <property type="match status" value="1"/>
</dbReference>
<dbReference type="PROSITE" id="PS00858">
    <property type="entry name" value="PREPHENATE_DEHYDR_2"/>
    <property type="match status" value="1"/>
</dbReference>
<organism evidence="23 24">
    <name type="scientific">Thioflexithrix psekupsensis</name>
    <dbReference type="NCBI Taxonomy" id="1570016"/>
    <lineage>
        <taxon>Bacteria</taxon>
        <taxon>Pseudomonadati</taxon>
        <taxon>Pseudomonadota</taxon>
        <taxon>Gammaproteobacteria</taxon>
        <taxon>Thiotrichales</taxon>
        <taxon>Thioflexithrix</taxon>
    </lineage>
</organism>
<protein>
    <recommendedName>
        <fullName evidence="8">Bifunctional chorismate mutase/prephenate dehydratase</fullName>
        <ecNumber evidence="7">4.2.1.51</ecNumber>
        <ecNumber evidence="6">5.4.99.5</ecNumber>
    </recommendedName>
    <alternativeName>
        <fullName evidence="17">Chorismate mutase-prephenate dehydratase</fullName>
    </alternativeName>
    <alternativeName>
        <fullName evidence="16">p-protein</fullName>
    </alternativeName>
</protein>
<evidence type="ECO:0000256" key="19">
    <source>
        <dbReference type="PIRSR" id="PIRSR001500-2"/>
    </source>
</evidence>
<dbReference type="InterPro" id="IPR002912">
    <property type="entry name" value="ACT_dom"/>
</dbReference>
<dbReference type="EC" id="5.4.99.5" evidence="6"/>
<evidence type="ECO:0000313" key="23">
    <source>
        <dbReference type="EMBL" id="OUD15243.1"/>
    </source>
</evidence>
<keyword evidence="9" id="KW-0963">Cytoplasm</keyword>
<dbReference type="InterPro" id="IPR045865">
    <property type="entry name" value="ACT-like_dom_sf"/>
</dbReference>